<keyword evidence="3" id="KW-0488">Methylation</keyword>
<organism evidence="12">
    <name type="scientific">Dendroctonus ponderosae</name>
    <name type="common">Mountain pine beetle</name>
    <dbReference type="NCBI Taxonomy" id="77166"/>
    <lineage>
        <taxon>Eukaryota</taxon>
        <taxon>Metazoa</taxon>
        <taxon>Ecdysozoa</taxon>
        <taxon>Arthropoda</taxon>
        <taxon>Hexapoda</taxon>
        <taxon>Insecta</taxon>
        <taxon>Pterygota</taxon>
        <taxon>Neoptera</taxon>
        <taxon>Endopterygota</taxon>
        <taxon>Coleoptera</taxon>
        <taxon>Polyphaga</taxon>
        <taxon>Cucujiformia</taxon>
        <taxon>Curculionidae</taxon>
        <taxon>Scolytinae</taxon>
        <taxon>Dendroctonus</taxon>
    </lineage>
</organism>
<evidence type="ECO:0000256" key="7">
    <source>
        <dbReference type="ARBA" id="ARBA00023288"/>
    </source>
</evidence>
<keyword evidence="6" id="KW-1015">Disulfide bond</keyword>
<dbReference type="SUPFAM" id="SSF52799">
    <property type="entry name" value="(Phosphotyrosine protein) phosphatases II"/>
    <property type="match status" value="1"/>
</dbReference>
<evidence type="ECO:0000256" key="1">
    <source>
        <dbReference type="ARBA" id="ARBA00009580"/>
    </source>
</evidence>
<evidence type="ECO:0000313" key="13">
    <source>
        <dbReference type="EnsemblMetazoa" id="XP_019758094.1"/>
    </source>
</evidence>
<dbReference type="Proteomes" id="UP000019118">
    <property type="component" value="Unassembled WGS sequence"/>
</dbReference>
<gene>
    <name evidence="13" type="primary">109536353</name>
</gene>
<dbReference type="Gene3D" id="3.90.190.10">
    <property type="entry name" value="Protein tyrosine phosphatase superfamily"/>
    <property type="match status" value="1"/>
</dbReference>
<name>J3JWF4_DENPD</name>
<evidence type="ECO:0000256" key="3">
    <source>
        <dbReference type="ARBA" id="ARBA00022481"/>
    </source>
</evidence>
<dbReference type="InterPro" id="IPR020422">
    <property type="entry name" value="TYR_PHOSPHATASE_DUAL_dom"/>
</dbReference>
<evidence type="ECO:0000256" key="2">
    <source>
        <dbReference type="ARBA" id="ARBA00013064"/>
    </source>
</evidence>
<dbReference type="HOGENOM" id="CLU_099263_2_0_1"/>
<keyword evidence="4" id="KW-0378">Hydrolase</keyword>
<reference evidence="14" key="2">
    <citation type="journal article" date="2013" name="Genome Biol.">
        <title>Draft genome of the mountain pine beetle, Dendroctonus ponderosae Hopkins, a major forest pest.</title>
        <authorList>
            <person name="Keeling C.I."/>
            <person name="Yuen M.M."/>
            <person name="Liao N.Y."/>
            <person name="Docking T.R."/>
            <person name="Chan S.K."/>
            <person name="Taylor G.A."/>
            <person name="Palmquist D.L."/>
            <person name="Jackman S.D."/>
            <person name="Nguyen A."/>
            <person name="Li M."/>
            <person name="Henderson H."/>
            <person name="Janes J.K."/>
            <person name="Zhao Y."/>
            <person name="Pandoh P."/>
            <person name="Moore R."/>
            <person name="Sperling F.A."/>
            <person name="Huber D.P."/>
            <person name="Birol I."/>
            <person name="Jones S.J."/>
            <person name="Bohlmann J."/>
        </authorList>
    </citation>
    <scope>NUCLEOTIDE SEQUENCE</scope>
</reference>
<dbReference type="PANTHER" id="PTHR23339">
    <property type="entry name" value="TYROSINE SPECIFIC PROTEIN PHOSPHATASE AND DUAL SPECIFICITY PROTEIN PHOSPHATASE"/>
    <property type="match status" value="1"/>
</dbReference>
<dbReference type="PROSITE" id="PS50054">
    <property type="entry name" value="TYR_PHOSPHATASE_DUAL"/>
    <property type="match status" value="1"/>
</dbReference>
<dbReference type="GO" id="GO:0004725">
    <property type="term" value="F:protein tyrosine phosphatase activity"/>
    <property type="evidence" value="ECO:0007669"/>
    <property type="project" value="UniProtKB-EC"/>
</dbReference>
<proteinExistence type="evidence at transcript level"/>
<dbReference type="EnsemblMetazoa" id="XM_019902535.1">
    <property type="protein sequence ID" value="XP_019758094.1"/>
    <property type="gene ID" value="LOC109536353"/>
</dbReference>
<evidence type="ECO:0000313" key="14">
    <source>
        <dbReference type="Proteomes" id="UP000019118"/>
    </source>
</evidence>
<feature type="domain" description="Tyrosine specific protein phosphatases" evidence="11">
    <location>
        <begin position="95"/>
        <end position="161"/>
    </location>
</feature>
<dbReference type="KEGG" id="dpa:109536353"/>
<dbReference type="SMART" id="SM00404">
    <property type="entry name" value="PTPc_motif"/>
    <property type="match status" value="1"/>
</dbReference>
<evidence type="ECO:0000256" key="5">
    <source>
        <dbReference type="ARBA" id="ARBA00022912"/>
    </source>
</evidence>
<keyword evidence="14" id="KW-1185">Reference proteome</keyword>
<dbReference type="CDD" id="cd14500">
    <property type="entry name" value="PTP-IVa"/>
    <property type="match status" value="1"/>
</dbReference>
<comment type="catalytic activity">
    <reaction evidence="9">
        <text>O-phospho-L-tyrosyl-[protein] + H2O = L-tyrosyl-[protein] + phosphate</text>
        <dbReference type="Rhea" id="RHEA:10684"/>
        <dbReference type="Rhea" id="RHEA-COMP:10136"/>
        <dbReference type="Rhea" id="RHEA-COMP:20101"/>
        <dbReference type="ChEBI" id="CHEBI:15377"/>
        <dbReference type="ChEBI" id="CHEBI:43474"/>
        <dbReference type="ChEBI" id="CHEBI:46858"/>
        <dbReference type="ChEBI" id="CHEBI:61978"/>
        <dbReference type="EC" id="3.1.3.48"/>
    </reaction>
</comment>
<feature type="domain" description="Tyrosine-protein phosphatase" evidence="10">
    <location>
        <begin position="21"/>
        <end position="174"/>
    </location>
</feature>
<dbReference type="EMBL" id="BT127572">
    <property type="protein sequence ID" value="AEE62534.1"/>
    <property type="molecule type" value="mRNA"/>
</dbReference>
<reference evidence="13" key="3">
    <citation type="submission" date="2024-08" db="UniProtKB">
        <authorList>
            <consortium name="EnsemblMetazoa"/>
        </authorList>
    </citation>
    <scope>IDENTIFICATION</scope>
</reference>
<keyword evidence="7" id="KW-0449">Lipoprotein</keyword>
<dbReference type="FunFam" id="3.90.190.10:FF:000086">
    <property type="entry name" value="Protein tyrosine phosphatase-like protein"/>
    <property type="match status" value="1"/>
</dbReference>
<dbReference type="InterPro" id="IPR050561">
    <property type="entry name" value="PTP"/>
</dbReference>
<evidence type="ECO:0000256" key="4">
    <source>
        <dbReference type="ARBA" id="ARBA00022801"/>
    </source>
</evidence>
<dbReference type="InterPro" id="IPR003595">
    <property type="entry name" value="Tyr_Pase_cat"/>
</dbReference>
<evidence type="ECO:0000256" key="9">
    <source>
        <dbReference type="ARBA" id="ARBA00051722"/>
    </source>
</evidence>
<sequence>MEESGLDAACESRKQSVITYGPVEIAHKGYRFLITMKPTHAGMMEYLHEMRIHNVQTVVKLCEENYDTKTLTNNGVAVLDMSFPDGKPPPDSVIEEWFKVLTTSRGTNTNACVAVHCVSGLGRAAVLVAIALIELGLKYEDAVEIIREKRRGAINSRQLEFLKKYKRRHRLENDKSKSCIIC</sequence>
<protein>
    <recommendedName>
        <fullName evidence="2">protein-tyrosine-phosphatase</fullName>
        <ecNumber evidence="2">3.1.3.48</ecNumber>
    </recommendedName>
</protein>
<reference evidence="12" key="1">
    <citation type="journal article" date="2012" name="Insect Biochem. Mol. Biol.">
        <title>Transcriptome and full-length cDNA resources for the mountain pine beetle, Dendroctonus ponderosae Hopkins, a major insect pest of pine forests.</title>
        <authorList>
            <person name="Keeling C.I."/>
            <person name="Henderson H."/>
            <person name="Li M."/>
            <person name="Yuen M."/>
            <person name="Clark E.L."/>
            <person name="Fraser J.D."/>
            <person name="Huber D.P."/>
            <person name="Liao N.Y."/>
            <person name="Roderick Docking T."/>
            <person name="Birol I."/>
            <person name="Chan S.K."/>
            <person name="Taylor G.A."/>
            <person name="Palmquist D."/>
            <person name="Jones S.J."/>
            <person name="Bohlmann J."/>
        </authorList>
    </citation>
    <scope>NUCLEOTIDE SEQUENCE</scope>
    <source>
        <tissue evidence="12">Whole larvae</tissue>
    </source>
</reference>
<evidence type="ECO:0000256" key="6">
    <source>
        <dbReference type="ARBA" id="ARBA00023157"/>
    </source>
</evidence>
<evidence type="ECO:0000259" key="10">
    <source>
        <dbReference type="PROSITE" id="PS50054"/>
    </source>
</evidence>
<dbReference type="InterPro" id="IPR000387">
    <property type="entry name" value="Tyr_Pase_dom"/>
</dbReference>
<evidence type="ECO:0000259" key="11">
    <source>
        <dbReference type="PROSITE" id="PS50056"/>
    </source>
</evidence>
<evidence type="ECO:0000313" key="12">
    <source>
        <dbReference type="EMBL" id="AEE62534.1"/>
    </source>
</evidence>
<accession>J3JWF4</accession>
<dbReference type="OrthoDB" id="5632at2759"/>
<dbReference type="PROSITE" id="PS50056">
    <property type="entry name" value="TYR_PHOSPHATASE_2"/>
    <property type="match status" value="1"/>
</dbReference>
<keyword evidence="8" id="KW-0636">Prenylation</keyword>
<dbReference type="Pfam" id="PF22785">
    <property type="entry name" value="Tc-R-P"/>
    <property type="match status" value="1"/>
</dbReference>
<dbReference type="InterPro" id="IPR029021">
    <property type="entry name" value="Prot-tyrosine_phosphatase-like"/>
</dbReference>
<dbReference type="AlphaFoldDB" id="J3JWF4"/>
<evidence type="ECO:0000256" key="8">
    <source>
        <dbReference type="ARBA" id="ARBA00023289"/>
    </source>
</evidence>
<dbReference type="EC" id="3.1.3.48" evidence="2"/>
<keyword evidence="5" id="KW-0904">Protein phosphatase</keyword>
<comment type="similarity">
    <text evidence="1">Belongs to the protein-tyrosine phosphatase family.</text>
</comment>
<dbReference type="GO" id="GO:0005737">
    <property type="term" value="C:cytoplasm"/>
    <property type="evidence" value="ECO:0007669"/>
    <property type="project" value="UniProtKB-ARBA"/>
</dbReference>